<dbReference type="PANTHER" id="PTHR12243:SF60">
    <property type="entry name" value="SI:CH211-15D5.12-RELATED"/>
    <property type="match status" value="1"/>
</dbReference>
<dbReference type="InterPro" id="IPR039353">
    <property type="entry name" value="TF_Adf1"/>
</dbReference>
<sequence length="406" mass="45680">MAEEQRLLAAEVMKHRHLYDASHSGHRDHTYVDYSWGEIAATVGKEKQWVKKTWKNLRDRYVKAKRSYTKQSGDPGKRKNVPSILEELSWLSTFVSHRETDSKFHEVEVALEETETNSFQSPPLPSISPSSSTWSAVSPTYFSTPENTPVPTVEQMSPTVSGGKRSPSTSAGPELKTRKIEDMVLMRLENLDKENATHKDMESTRFGYFVADMMEKIPDHKKDAVKLKIYQLLYEAVQPEKIPSKPLENGRDNSVEDPASAAGPSTSSQSIDNMLPPSEEELLGFLPEYTGSSDDVAIKQEPDTWSSDSEHTQDSSSHHISTQTKNANKHMSMKKKKLQVMQAMLQQQKRSSQAIEETGRDVRQAMQQQNLLQERMVNLLEKMIQNPSNTSASSAQSGVNEGNHEG</sequence>
<dbReference type="Ensembl" id="ENSAOCT00000081218.1">
    <property type="protein sequence ID" value="ENSAOCP00000054106.1"/>
    <property type="gene ID" value="ENSAOCG00000024142.2"/>
</dbReference>
<protein>
    <recommendedName>
        <fullName evidence="2">MADF domain-containing protein</fullName>
    </recommendedName>
</protein>
<evidence type="ECO:0000259" key="2">
    <source>
        <dbReference type="PROSITE" id="PS51029"/>
    </source>
</evidence>
<feature type="region of interest" description="Disordered" evidence="1">
    <location>
        <begin position="384"/>
        <end position="406"/>
    </location>
</feature>
<proteinExistence type="predicted"/>
<dbReference type="PANTHER" id="PTHR12243">
    <property type="entry name" value="MADF DOMAIN TRANSCRIPTION FACTOR"/>
    <property type="match status" value="1"/>
</dbReference>
<dbReference type="SMART" id="SM00595">
    <property type="entry name" value="MADF"/>
    <property type="match status" value="1"/>
</dbReference>
<feature type="region of interest" description="Disordered" evidence="1">
    <location>
        <begin position="243"/>
        <end position="275"/>
    </location>
</feature>
<evidence type="ECO:0000313" key="4">
    <source>
        <dbReference type="Proteomes" id="UP001501940"/>
    </source>
</evidence>
<feature type="region of interest" description="Disordered" evidence="1">
    <location>
        <begin position="303"/>
        <end position="332"/>
    </location>
</feature>
<dbReference type="GO" id="GO:0005667">
    <property type="term" value="C:transcription regulator complex"/>
    <property type="evidence" value="ECO:0007669"/>
    <property type="project" value="TreeGrafter"/>
</dbReference>
<dbReference type="GeneTree" id="ENSGT00940000179838"/>
<reference evidence="3" key="2">
    <citation type="submission" date="2025-08" db="UniProtKB">
        <authorList>
            <consortium name="Ensembl"/>
        </authorList>
    </citation>
    <scope>IDENTIFICATION</scope>
</reference>
<dbReference type="PROSITE" id="PS51029">
    <property type="entry name" value="MADF"/>
    <property type="match status" value="1"/>
</dbReference>
<dbReference type="GO" id="GO:0006357">
    <property type="term" value="P:regulation of transcription by RNA polymerase II"/>
    <property type="evidence" value="ECO:0007669"/>
    <property type="project" value="TreeGrafter"/>
</dbReference>
<evidence type="ECO:0000256" key="1">
    <source>
        <dbReference type="SAM" id="MobiDB-lite"/>
    </source>
</evidence>
<keyword evidence="4" id="KW-1185">Reference proteome</keyword>
<feature type="compositionally biased region" description="Polar residues" evidence="1">
    <location>
        <begin position="145"/>
        <end position="171"/>
    </location>
</feature>
<reference evidence="3" key="3">
    <citation type="submission" date="2025-09" db="UniProtKB">
        <authorList>
            <consortium name="Ensembl"/>
        </authorList>
    </citation>
    <scope>IDENTIFICATION</scope>
</reference>
<accession>A0AAQ5YQC1</accession>
<dbReference type="AlphaFoldDB" id="A0AAQ5YQC1"/>
<dbReference type="Pfam" id="PF10545">
    <property type="entry name" value="MADF_DNA_bdg"/>
    <property type="match status" value="1"/>
</dbReference>
<dbReference type="Proteomes" id="UP001501940">
    <property type="component" value="Chromosome 15"/>
</dbReference>
<feature type="domain" description="MADF" evidence="2">
    <location>
        <begin position="7"/>
        <end position="96"/>
    </location>
</feature>
<feature type="compositionally biased region" description="Polar residues" evidence="1">
    <location>
        <begin position="263"/>
        <end position="272"/>
    </location>
</feature>
<reference evidence="3 4" key="1">
    <citation type="submission" date="2022-01" db="EMBL/GenBank/DDBJ databases">
        <title>A chromosome-scale genome assembly of the false clownfish, Amphiprion ocellaris.</title>
        <authorList>
            <person name="Ryu T."/>
        </authorList>
    </citation>
    <scope>NUCLEOTIDE SEQUENCE [LARGE SCALE GENOMIC DNA]</scope>
</reference>
<name>A0AAQ5YQC1_AMPOC</name>
<organism evidence="3 4">
    <name type="scientific">Amphiprion ocellaris</name>
    <name type="common">Clown anemonefish</name>
    <dbReference type="NCBI Taxonomy" id="80972"/>
    <lineage>
        <taxon>Eukaryota</taxon>
        <taxon>Metazoa</taxon>
        <taxon>Chordata</taxon>
        <taxon>Craniata</taxon>
        <taxon>Vertebrata</taxon>
        <taxon>Euteleostomi</taxon>
        <taxon>Actinopterygii</taxon>
        <taxon>Neopterygii</taxon>
        <taxon>Teleostei</taxon>
        <taxon>Neoteleostei</taxon>
        <taxon>Acanthomorphata</taxon>
        <taxon>Ovalentaria</taxon>
        <taxon>Pomacentridae</taxon>
        <taxon>Amphiprion</taxon>
    </lineage>
</organism>
<dbReference type="InterPro" id="IPR006578">
    <property type="entry name" value="MADF-dom"/>
</dbReference>
<feature type="region of interest" description="Disordered" evidence="1">
    <location>
        <begin position="145"/>
        <end position="176"/>
    </location>
</feature>
<evidence type="ECO:0000313" key="3">
    <source>
        <dbReference type="Ensembl" id="ENSAOCP00000054106.1"/>
    </source>
</evidence>
<dbReference type="GO" id="GO:0005634">
    <property type="term" value="C:nucleus"/>
    <property type="evidence" value="ECO:0007669"/>
    <property type="project" value="TreeGrafter"/>
</dbReference>
<feature type="compositionally biased region" description="Basic and acidic residues" evidence="1">
    <location>
        <begin position="303"/>
        <end position="317"/>
    </location>
</feature>
<feature type="compositionally biased region" description="Polar residues" evidence="1">
    <location>
        <begin position="385"/>
        <end position="400"/>
    </location>
</feature>